<dbReference type="InterPro" id="IPR036291">
    <property type="entry name" value="NAD(P)-bd_dom_sf"/>
</dbReference>
<evidence type="ECO:0000313" key="5">
    <source>
        <dbReference type="Proteomes" id="UP000827133"/>
    </source>
</evidence>
<dbReference type="AlphaFoldDB" id="A0A9P8DQS9"/>
<evidence type="ECO:0000313" key="4">
    <source>
        <dbReference type="EMBL" id="KAG9506366.1"/>
    </source>
</evidence>
<dbReference type="Gene3D" id="3.40.50.720">
    <property type="entry name" value="NAD(P)-binding Rossmann-like Domain"/>
    <property type="match status" value="1"/>
</dbReference>
<evidence type="ECO:0000256" key="1">
    <source>
        <dbReference type="ARBA" id="ARBA00006328"/>
    </source>
</evidence>
<dbReference type="Pfam" id="PF05368">
    <property type="entry name" value="NmrA"/>
    <property type="match status" value="1"/>
</dbReference>
<dbReference type="InterPro" id="IPR008030">
    <property type="entry name" value="NmrA-like"/>
</dbReference>
<reference evidence="4" key="1">
    <citation type="journal article" date="2021" name="Mol. Plant Microbe Interact.">
        <title>Telomere to telomere genome assembly of Fusarium musae F31, causal agent of crown rot disease of banana.</title>
        <authorList>
            <person name="Degradi L."/>
            <person name="Tava V."/>
            <person name="Kunova A."/>
            <person name="Cortesi P."/>
            <person name="Saracchi M."/>
            <person name="Pasquali M."/>
        </authorList>
    </citation>
    <scope>NUCLEOTIDE SEQUENCE</scope>
    <source>
        <strain evidence="4">F31</strain>
    </source>
</reference>
<proteinExistence type="inferred from homology"/>
<dbReference type="Proteomes" id="UP000827133">
    <property type="component" value="Unassembled WGS sequence"/>
</dbReference>
<dbReference type="SUPFAM" id="SSF51735">
    <property type="entry name" value="NAD(P)-binding Rossmann-fold domains"/>
    <property type="match status" value="1"/>
</dbReference>
<organism evidence="4 5">
    <name type="scientific">Fusarium musae</name>
    <dbReference type="NCBI Taxonomy" id="1042133"/>
    <lineage>
        <taxon>Eukaryota</taxon>
        <taxon>Fungi</taxon>
        <taxon>Dikarya</taxon>
        <taxon>Ascomycota</taxon>
        <taxon>Pezizomycotina</taxon>
        <taxon>Sordariomycetes</taxon>
        <taxon>Hypocreomycetidae</taxon>
        <taxon>Hypocreales</taxon>
        <taxon>Nectriaceae</taxon>
        <taxon>Fusarium</taxon>
    </lineage>
</organism>
<dbReference type="GO" id="GO:0005634">
    <property type="term" value="C:nucleus"/>
    <property type="evidence" value="ECO:0007669"/>
    <property type="project" value="TreeGrafter"/>
</dbReference>
<sequence length="152" mass="16670">MERSILIIGAAGQQGKATIDALFRALENSPDHEDIKILALMRSITSPKAQALHQEHPLITLVQGDTQSPQPIFGQHPNIASIFIVTVPPNDEAQALPLIEAAIVHQSVDHIVFSSVDRGGDEVSWSLPADIPHFAAKHRIKLQLRELCKENK</sequence>
<accession>A0A9P8DQS9</accession>
<dbReference type="PANTHER" id="PTHR42748">
    <property type="entry name" value="NITROGEN METABOLITE REPRESSION PROTEIN NMRA FAMILY MEMBER"/>
    <property type="match status" value="1"/>
</dbReference>
<comment type="caution">
    <text evidence="4">The sequence shown here is derived from an EMBL/GenBank/DDBJ whole genome shotgun (WGS) entry which is preliminary data.</text>
</comment>
<name>A0A9P8DQS9_9HYPO</name>
<protein>
    <recommendedName>
        <fullName evidence="3">NmrA-like domain-containing protein</fullName>
    </recommendedName>
</protein>
<keyword evidence="2" id="KW-0521">NADP</keyword>
<keyword evidence="5" id="KW-1185">Reference proteome</keyword>
<dbReference type="RefSeq" id="XP_044685365.1">
    <property type="nucleotide sequence ID" value="XM_044821065.1"/>
</dbReference>
<comment type="similarity">
    <text evidence="1">Belongs to the NmrA-type oxidoreductase family.</text>
</comment>
<dbReference type="PANTHER" id="PTHR42748:SF7">
    <property type="entry name" value="NMRA LIKE REDOX SENSOR 1-RELATED"/>
    <property type="match status" value="1"/>
</dbReference>
<feature type="domain" description="NmrA-like" evidence="3">
    <location>
        <begin position="2"/>
        <end position="150"/>
    </location>
</feature>
<evidence type="ECO:0000259" key="3">
    <source>
        <dbReference type="Pfam" id="PF05368"/>
    </source>
</evidence>
<evidence type="ECO:0000256" key="2">
    <source>
        <dbReference type="ARBA" id="ARBA00022857"/>
    </source>
</evidence>
<dbReference type="KEGG" id="fmu:J7337_003349"/>
<dbReference type="GeneID" id="68311206"/>
<dbReference type="InterPro" id="IPR051164">
    <property type="entry name" value="NmrA-like_oxidored"/>
</dbReference>
<dbReference type="EMBL" id="JAHBCI010000002">
    <property type="protein sequence ID" value="KAG9506366.1"/>
    <property type="molecule type" value="Genomic_DNA"/>
</dbReference>
<gene>
    <name evidence="4" type="ORF">J7337_003349</name>
</gene>